<dbReference type="Proteomes" id="UP000240880">
    <property type="component" value="Unassembled WGS sequence"/>
</dbReference>
<dbReference type="AlphaFoldDB" id="A0A2R6A993"/>
<reference evidence="2 3" key="1">
    <citation type="submission" date="2017-04" db="EMBL/GenBank/DDBJ databases">
        <title>Novel microbial lineages endemic to geothermal iron-oxide mats fill important gaps in the evolutionary history of Archaea.</title>
        <authorList>
            <person name="Jay Z.J."/>
            <person name="Beam J.P."/>
            <person name="Dlakic M."/>
            <person name="Rusch D.B."/>
            <person name="Kozubal M.A."/>
            <person name="Inskeep W.P."/>
        </authorList>
    </citation>
    <scope>NUCLEOTIDE SEQUENCE [LARGE SCALE GENOMIC DNA]</scope>
    <source>
        <strain evidence="2">OSP_D</strain>
    </source>
</reference>
<dbReference type="EMBL" id="NEXC01000043">
    <property type="protein sequence ID" value="PSN82970.1"/>
    <property type="molecule type" value="Genomic_DNA"/>
</dbReference>
<comment type="caution">
    <text evidence="2">The sequence shown here is derived from an EMBL/GenBank/DDBJ whole genome shotgun (WGS) entry which is preliminary data.</text>
</comment>
<feature type="domain" description="Phosphoadenosine phosphosulphate reductase" evidence="1">
    <location>
        <begin position="26"/>
        <end position="187"/>
    </location>
</feature>
<proteinExistence type="predicted"/>
<protein>
    <recommendedName>
        <fullName evidence="1">Phosphoadenosine phosphosulphate reductase domain-containing protein</fullName>
    </recommendedName>
</protein>
<dbReference type="Gene3D" id="3.40.50.620">
    <property type="entry name" value="HUPs"/>
    <property type="match status" value="1"/>
</dbReference>
<dbReference type="SUPFAM" id="SSF52402">
    <property type="entry name" value="Adenine nucleotide alpha hydrolases-like"/>
    <property type="match status" value="1"/>
</dbReference>
<organism evidence="2 3">
    <name type="scientific">Candidatus Marsarchaeota G1 archaeon OSP_D</name>
    <dbReference type="NCBI Taxonomy" id="1978155"/>
    <lineage>
        <taxon>Archaea</taxon>
        <taxon>Candidatus Marsarchaeota</taxon>
        <taxon>Candidatus Marsarchaeota group 1</taxon>
    </lineage>
</organism>
<dbReference type="InterPro" id="IPR014729">
    <property type="entry name" value="Rossmann-like_a/b/a_fold"/>
</dbReference>
<dbReference type="InterPro" id="IPR002500">
    <property type="entry name" value="PAPS_reduct_dom"/>
</dbReference>
<dbReference type="PANTHER" id="PTHR43196">
    <property type="entry name" value="SULFATE ADENYLYLTRANSFERASE SUBUNIT 2"/>
    <property type="match status" value="1"/>
</dbReference>
<dbReference type="PANTHER" id="PTHR43196:SF2">
    <property type="entry name" value="PHOSPHOADENOSINE PHOSPHOSULFATE REDUCTASE"/>
    <property type="match status" value="1"/>
</dbReference>
<accession>A0A2R6A993</accession>
<evidence type="ECO:0000259" key="1">
    <source>
        <dbReference type="Pfam" id="PF01507"/>
    </source>
</evidence>
<evidence type="ECO:0000313" key="3">
    <source>
        <dbReference type="Proteomes" id="UP000240880"/>
    </source>
</evidence>
<evidence type="ECO:0000313" key="2">
    <source>
        <dbReference type="EMBL" id="PSN82970.1"/>
    </source>
</evidence>
<name>A0A2R6A993_9ARCH</name>
<dbReference type="Pfam" id="PF01507">
    <property type="entry name" value="PAPS_reduct"/>
    <property type="match status" value="1"/>
</dbReference>
<sequence>MLESRVRESIEILKDASRSYSLPWALGFSGGKDSTTALSLTLKAKEEGAEISKLYVIYADTMLEHPFLRKKSLEALERLKAFEWVEPVVVKAREGEDFISMMVDKGYPAPSIFNRWCMARLKIYPARRFLRQIGKRVMVLGVRSDESARRKATVGTEPLIVKRNEIDVRPLIKWTKFDVFEYLLNEKRWDGKSFDYVFELYGEECGFNPDVPCGTSDARFGCWVCTLINQEKMPVSENLKKVRAGLKEISSKRENRIIDANGNPRRLNLEGRKKVAELFLEALKKEPEAFGYDVVALKNKLETFLKDAQEKDPFPLRFPPFVKGSKFFKERPHAFGSFFALAH</sequence>
<gene>
    <name evidence="2" type="ORF">B9Q01_06395</name>
</gene>
<dbReference type="GO" id="GO:0003824">
    <property type="term" value="F:catalytic activity"/>
    <property type="evidence" value="ECO:0007669"/>
    <property type="project" value="InterPro"/>
</dbReference>
<dbReference type="InterPro" id="IPR050128">
    <property type="entry name" value="Sulfate_adenylyltrnsfr_sub2"/>
</dbReference>